<evidence type="ECO:0000256" key="4">
    <source>
        <dbReference type="ARBA" id="ARBA00022801"/>
    </source>
</evidence>
<evidence type="ECO:0000256" key="3">
    <source>
        <dbReference type="ARBA" id="ARBA00012663"/>
    </source>
</evidence>
<proteinExistence type="inferred from homology"/>
<dbReference type="EMBL" id="BMZO01000001">
    <property type="protein sequence ID" value="GHC62843.1"/>
    <property type="molecule type" value="Genomic_DNA"/>
</dbReference>
<evidence type="ECO:0000259" key="6">
    <source>
        <dbReference type="Pfam" id="PF00933"/>
    </source>
</evidence>
<dbReference type="NCBIfam" id="NF003740">
    <property type="entry name" value="PRK05337.1"/>
    <property type="match status" value="1"/>
</dbReference>
<evidence type="ECO:0000256" key="2">
    <source>
        <dbReference type="ARBA" id="ARBA00005336"/>
    </source>
</evidence>
<dbReference type="Gene3D" id="3.20.20.300">
    <property type="entry name" value="Glycoside hydrolase, family 3, N-terminal domain"/>
    <property type="match status" value="1"/>
</dbReference>
<dbReference type="GO" id="GO:0009254">
    <property type="term" value="P:peptidoglycan turnover"/>
    <property type="evidence" value="ECO:0007669"/>
    <property type="project" value="TreeGrafter"/>
</dbReference>
<comment type="caution">
    <text evidence="7">The sequence shown here is derived from an EMBL/GenBank/DDBJ whole genome shotgun (WGS) entry which is preliminary data.</text>
</comment>
<comment type="catalytic activity">
    <reaction evidence="1">
        <text>Hydrolysis of terminal non-reducing N-acetyl-D-hexosamine residues in N-acetyl-beta-D-hexosaminides.</text>
        <dbReference type="EC" id="3.2.1.52"/>
    </reaction>
</comment>
<keyword evidence="4" id="KW-0378">Hydrolase</keyword>
<dbReference type="Proteomes" id="UP000641137">
    <property type="component" value="Unassembled WGS sequence"/>
</dbReference>
<sequence length="339" mass="36256">MTSMKAMILGCAGLTLQPWEVDFFAENQPWGFILFGRNIAGAEQLKRLTAELRASVGRDAPIFIDQEGGRVQRIKPPLAPRYPAAALFGALYARNEESGIRATWLLGRLHAFDLAPYGIDANCLPVLDVGIDGANDVIGDRAFAKNVNPVAILGKALAEGLMAGGVLPTMKHMPGHGRATADSHLHLPHVATTLDDLRQRDFVPFKALRDLPAAMTAHIVFEAIDPAAPATVSPKVISEIIRGEIGFDGLLMSDDVSMKALSGDFGGRAKNIIAAGCDLVLHCNGDRDEMIAVAENCGVLAGRGLERAECALAVRRRKDDADEQTLRAEFEALMGTAVA</sequence>
<accession>A0A8J3DJW3</accession>
<organism evidence="7 8">
    <name type="scientific">Limoniibacter endophyticus</name>
    <dbReference type="NCBI Taxonomy" id="1565040"/>
    <lineage>
        <taxon>Bacteria</taxon>
        <taxon>Pseudomonadati</taxon>
        <taxon>Pseudomonadota</taxon>
        <taxon>Alphaproteobacteria</taxon>
        <taxon>Hyphomicrobiales</taxon>
        <taxon>Bartonellaceae</taxon>
        <taxon>Limoniibacter</taxon>
    </lineage>
</organism>
<feature type="domain" description="Glycoside hydrolase family 3 N-terminal" evidence="6">
    <location>
        <begin position="31"/>
        <end position="295"/>
    </location>
</feature>
<evidence type="ECO:0000256" key="1">
    <source>
        <dbReference type="ARBA" id="ARBA00001231"/>
    </source>
</evidence>
<protein>
    <recommendedName>
        <fullName evidence="3">beta-N-acetylhexosaminidase</fullName>
        <ecNumber evidence="3">3.2.1.52</ecNumber>
    </recommendedName>
</protein>
<dbReference type="GO" id="GO:0004563">
    <property type="term" value="F:beta-N-acetylhexosaminidase activity"/>
    <property type="evidence" value="ECO:0007669"/>
    <property type="project" value="UniProtKB-EC"/>
</dbReference>
<evidence type="ECO:0000313" key="7">
    <source>
        <dbReference type="EMBL" id="GHC62843.1"/>
    </source>
</evidence>
<dbReference type="Pfam" id="PF00933">
    <property type="entry name" value="Glyco_hydro_3"/>
    <property type="match status" value="1"/>
</dbReference>
<dbReference type="SUPFAM" id="SSF51445">
    <property type="entry name" value="(Trans)glycosidases"/>
    <property type="match status" value="1"/>
</dbReference>
<dbReference type="InterPro" id="IPR036962">
    <property type="entry name" value="Glyco_hydro_3_N_sf"/>
</dbReference>
<dbReference type="EC" id="3.2.1.52" evidence="3"/>
<keyword evidence="8" id="KW-1185">Reference proteome</keyword>
<dbReference type="InterPro" id="IPR001764">
    <property type="entry name" value="Glyco_hydro_3_N"/>
</dbReference>
<name>A0A8J3DJW3_9HYPH</name>
<dbReference type="PANTHER" id="PTHR30480:SF13">
    <property type="entry name" value="BETA-HEXOSAMINIDASE"/>
    <property type="match status" value="1"/>
</dbReference>
<dbReference type="PROSITE" id="PS00775">
    <property type="entry name" value="GLYCOSYL_HYDROL_F3"/>
    <property type="match status" value="1"/>
</dbReference>
<dbReference type="InterPro" id="IPR019800">
    <property type="entry name" value="Glyco_hydro_3_AS"/>
</dbReference>
<dbReference type="AlphaFoldDB" id="A0A8J3DJW3"/>
<dbReference type="RefSeq" id="WP_189487361.1">
    <property type="nucleotide sequence ID" value="NZ_BMZO01000001.1"/>
</dbReference>
<gene>
    <name evidence="7" type="ORF">GCM10010136_04160</name>
</gene>
<evidence type="ECO:0000313" key="8">
    <source>
        <dbReference type="Proteomes" id="UP000641137"/>
    </source>
</evidence>
<dbReference type="InterPro" id="IPR017853">
    <property type="entry name" value="GH"/>
</dbReference>
<reference evidence="7" key="2">
    <citation type="submission" date="2020-09" db="EMBL/GenBank/DDBJ databases">
        <authorList>
            <person name="Sun Q."/>
            <person name="Kim S."/>
        </authorList>
    </citation>
    <scope>NUCLEOTIDE SEQUENCE</scope>
    <source>
        <strain evidence="7">KCTC 42097</strain>
    </source>
</reference>
<reference evidence="7" key="1">
    <citation type="journal article" date="2014" name="Int. J. Syst. Evol. Microbiol.">
        <title>Complete genome sequence of Corynebacterium casei LMG S-19264T (=DSM 44701T), isolated from a smear-ripened cheese.</title>
        <authorList>
            <consortium name="US DOE Joint Genome Institute (JGI-PGF)"/>
            <person name="Walter F."/>
            <person name="Albersmeier A."/>
            <person name="Kalinowski J."/>
            <person name="Ruckert C."/>
        </authorList>
    </citation>
    <scope>NUCLEOTIDE SEQUENCE</scope>
    <source>
        <strain evidence="7">KCTC 42097</strain>
    </source>
</reference>
<dbReference type="GO" id="GO:0005975">
    <property type="term" value="P:carbohydrate metabolic process"/>
    <property type="evidence" value="ECO:0007669"/>
    <property type="project" value="InterPro"/>
</dbReference>
<keyword evidence="5" id="KW-0326">Glycosidase</keyword>
<evidence type="ECO:0000256" key="5">
    <source>
        <dbReference type="ARBA" id="ARBA00023295"/>
    </source>
</evidence>
<dbReference type="InterPro" id="IPR050226">
    <property type="entry name" value="NagZ_Beta-hexosaminidase"/>
</dbReference>
<comment type="similarity">
    <text evidence="2">Belongs to the glycosyl hydrolase 3 family.</text>
</comment>
<dbReference type="PANTHER" id="PTHR30480">
    <property type="entry name" value="BETA-HEXOSAMINIDASE-RELATED"/>
    <property type="match status" value="1"/>
</dbReference>